<dbReference type="AlphaFoldDB" id="A0A174LUA6"/>
<evidence type="ECO:0000313" key="4">
    <source>
        <dbReference type="Proteomes" id="UP000095765"/>
    </source>
</evidence>
<accession>A0A174LUA6</accession>
<feature type="transmembrane region" description="Helical" evidence="1">
    <location>
        <begin position="44"/>
        <end position="66"/>
    </location>
</feature>
<evidence type="ECO:0000313" key="3">
    <source>
        <dbReference type="EMBL" id="RGE65892.1"/>
    </source>
</evidence>
<dbReference type="EMBL" id="QVME01000010">
    <property type="protein sequence ID" value="RGE65892.1"/>
    <property type="molecule type" value="Genomic_DNA"/>
</dbReference>
<proteinExistence type="predicted"/>
<evidence type="ECO:0000313" key="5">
    <source>
        <dbReference type="Proteomes" id="UP000260828"/>
    </source>
</evidence>
<feature type="transmembrane region" description="Helical" evidence="1">
    <location>
        <begin position="5"/>
        <end position="24"/>
    </location>
</feature>
<dbReference type="GeneID" id="72465076"/>
<dbReference type="RefSeq" id="WP_024730175.1">
    <property type="nucleotide sequence ID" value="NZ_CAUFHV010000022.1"/>
</dbReference>
<keyword evidence="1" id="KW-0812">Transmembrane</keyword>
<keyword evidence="1" id="KW-1133">Transmembrane helix</keyword>
<name>A0A174LUA6_9FIRM</name>
<dbReference type="Proteomes" id="UP000260828">
    <property type="component" value="Unassembled WGS sequence"/>
</dbReference>
<keyword evidence="1" id="KW-0472">Membrane</keyword>
<reference evidence="3 5" key="2">
    <citation type="submission" date="2018-08" db="EMBL/GenBank/DDBJ databases">
        <title>A genome reference for cultivated species of the human gut microbiota.</title>
        <authorList>
            <person name="Zou Y."/>
            <person name="Xue W."/>
            <person name="Luo G."/>
        </authorList>
    </citation>
    <scope>NUCLEOTIDE SEQUENCE [LARGE SCALE GENOMIC DNA]</scope>
    <source>
        <strain evidence="3 5">TF05-12AC</strain>
    </source>
</reference>
<evidence type="ECO:0000313" key="2">
    <source>
        <dbReference type="EMBL" id="CUP25109.1"/>
    </source>
</evidence>
<dbReference type="EMBL" id="CZBE01000001">
    <property type="protein sequence ID" value="CUP25109.1"/>
    <property type="molecule type" value="Genomic_DNA"/>
</dbReference>
<protein>
    <submittedName>
        <fullName evidence="2">Uncharacterized protein</fullName>
    </submittedName>
</protein>
<organism evidence="2 4">
    <name type="scientific">Anaerotruncus colihominis</name>
    <dbReference type="NCBI Taxonomy" id="169435"/>
    <lineage>
        <taxon>Bacteria</taxon>
        <taxon>Bacillati</taxon>
        <taxon>Bacillota</taxon>
        <taxon>Clostridia</taxon>
        <taxon>Eubacteriales</taxon>
        <taxon>Oscillospiraceae</taxon>
        <taxon>Anaerotruncus</taxon>
    </lineage>
</organism>
<dbReference type="Proteomes" id="UP000095765">
    <property type="component" value="Unassembled WGS sequence"/>
</dbReference>
<gene>
    <name evidence="3" type="ORF">DXC40_15145</name>
    <name evidence="2" type="ORF">ERS852551_00231</name>
</gene>
<reference evidence="2 4" key="1">
    <citation type="submission" date="2015-09" db="EMBL/GenBank/DDBJ databases">
        <authorList>
            <consortium name="Pathogen Informatics"/>
        </authorList>
    </citation>
    <scope>NUCLEOTIDE SEQUENCE [LARGE SCALE GENOMIC DNA]</scope>
    <source>
        <strain evidence="2 4">2789STDY5834939</strain>
    </source>
</reference>
<dbReference type="OrthoDB" id="1857873at2"/>
<sequence length="84" mass="9747">MIIELFFNIFFALAHFLINLFPKFPSFDGLNASMSPLLYVVKFVNMFISVSLLSRCVIIVLVVYNLKFVWSILMWLIRKIPGVS</sequence>
<evidence type="ECO:0000256" key="1">
    <source>
        <dbReference type="SAM" id="Phobius"/>
    </source>
</evidence>